<dbReference type="EMBL" id="PVSR01000041">
    <property type="protein sequence ID" value="PRW62119.1"/>
    <property type="molecule type" value="Genomic_DNA"/>
</dbReference>
<evidence type="ECO:0000313" key="3">
    <source>
        <dbReference type="EMBL" id="PRW62119.1"/>
    </source>
</evidence>
<evidence type="ECO:0000313" key="4">
    <source>
        <dbReference type="Proteomes" id="UP000239352"/>
    </source>
</evidence>
<proteinExistence type="predicted"/>
<feature type="region of interest" description="Disordered" evidence="1">
    <location>
        <begin position="1"/>
        <end position="27"/>
    </location>
</feature>
<keyword evidence="2" id="KW-0472">Membrane</keyword>
<feature type="region of interest" description="Disordered" evidence="1">
    <location>
        <begin position="69"/>
        <end position="102"/>
    </location>
</feature>
<reference evidence="3 4" key="1">
    <citation type="submission" date="2018-03" db="EMBL/GenBank/DDBJ databases">
        <title>Actinopolyspora mortivallis from Sahara, screening for active biomolecules.</title>
        <authorList>
            <person name="Selama O."/>
            <person name="Wellington E.M.H."/>
            <person name="Hacene H."/>
        </authorList>
    </citation>
    <scope>NUCLEOTIDE SEQUENCE [LARGE SCALE GENOMIC DNA]</scope>
    <source>
        <strain evidence="3 4">M5A</strain>
    </source>
</reference>
<dbReference type="Gene3D" id="2.60.120.1060">
    <property type="entry name" value="NPCBM/NEW2 domain"/>
    <property type="match status" value="1"/>
</dbReference>
<evidence type="ECO:0000256" key="1">
    <source>
        <dbReference type="SAM" id="MobiDB-lite"/>
    </source>
</evidence>
<evidence type="ECO:0008006" key="5">
    <source>
        <dbReference type="Google" id="ProtNLM"/>
    </source>
</evidence>
<dbReference type="InterPro" id="IPR038637">
    <property type="entry name" value="NPCBM_sf"/>
</dbReference>
<name>A0A2T0GSP3_ACTMO</name>
<sequence>MLVRNIDHVMSPRQERRSPRAAGRDPAGATIRAAVITRRGTVFAACITALVTLVTSSFTLYFTTRDDREDATTPAGVTETTEPSGARGEDAAPTTDGSPEGVLHLADRVPVEGEGYWERGEVTVAGQARPRALSMDASCYDGYTVGFNVAGRSTFRTGVGLPDHADSDQRVTFTVLLDGSSAARPVTVSVGETEELRVDVEDGFRVRVNADPTSDCVSSAVLIDPVLLP</sequence>
<protein>
    <recommendedName>
        <fullName evidence="5">Glycosyl hydrolase family 98 putative carbohydrate-binding module domain-containing protein</fullName>
    </recommendedName>
</protein>
<organism evidence="3 4">
    <name type="scientific">Actinopolyspora mortivallis</name>
    <dbReference type="NCBI Taxonomy" id="33906"/>
    <lineage>
        <taxon>Bacteria</taxon>
        <taxon>Bacillati</taxon>
        <taxon>Actinomycetota</taxon>
        <taxon>Actinomycetes</taxon>
        <taxon>Actinopolysporales</taxon>
        <taxon>Actinopolysporaceae</taxon>
        <taxon>Actinopolyspora</taxon>
    </lineage>
</organism>
<keyword evidence="2" id="KW-0812">Transmembrane</keyword>
<dbReference type="AlphaFoldDB" id="A0A2T0GSP3"/>
<gene>
    <name evidence="3" type="ORF">CEP50_17160</name>
</gene>
<feature type="transmembrane region" description="Helical" evidence="2">
    <location>
        <begin position="42"/>
        <end position="62"/>
    </location>
</feature>
<dbReference type="InParanoid" id="A0A2T0GSP3"/>
<keyword evidence="4" id="KW-1185">Reference proteome</keyword>
<evidence type="ECO:0000256" key="2">
    <source>
        <dbReference type="SAM" id="Phobius"/>
    </source>
</evidence>
<dbReference type="Proteomes" id="UP000239352">
    <property type="component" value="Unassembled WGS sequence"/>
</dbReference>
<keyword evidence="2" id="KW-1133">Transmembrane helix</keyword>
<accession>A0A2T0GSP3</accession>
<comment type="caution">
    <text evidence="3">The sequence shown here is derived from an EMBL/GenBank/DDBJ whole genome shotgun (WGS) entry which is preliminary data.</text>
</comment>